<dbReference type="PANTHER" id="PTHR30177">
    <property type="entry name" value="GLYCINE BETAINE/L-PROLINE TRANSPORT SYSTEM PERMEASE PROTEIN PROW"/>
    <property type="match status" value="1"/>
</dbReference>
<comment type="caution">
    <text evidence="8">The sequence shown here is derived from an EMBL/GenBank/DDBJ whole genome shotgun (WGS) entry which is preliminary data.</text>
</comment>
<feature type="transmembrane region" description="Helical" evidence="6">
    <location>
        <begin position="237"/>
        <end position="263"/>
    </location>
</feature>
<feature type="transmembrane region" description="Helical" evidence="6">
    <location>
        <begin position="130"/>
        <end position="149"/>
    </location>
</feature>
<feature type="transmembrane region" description="Helical" evidence="6">
    <location>
        <begin position="342"/>
        <end position="362"/>
    </location>
</feature>
<feature type="transmembrane region" description="Helical" evidence="6">
    <location>
        <begin position="92"/>
        <end position="110"/>
    </location>
</feature>
<comment type="subcellular location">
    <subcellularLocation>
        <location evidence="1 6">Cell membrane</location>
        <topology evidence="1 6">Multi-pass membrane protein</topology>
    </subcellularLocation>
</comment>
<dbReference type="PANTHER" id="PTHR30177:SF30">
    <property type="entry name" value="GLYCINE BETAINE UPTAKE SYSTEM PERMEASE PROTEIN YEHY"/>
    <property type="match status" value="1"/>
</dbReference>
<evidence type="ECO:0000256" key="4">
    <source>
        <dbReference type="ARBA" id="ARBA00022989"/>
    </source>
</evidence>
<keyword evidence="3 6" id="KW-0812">Transmembrane</keyword>
<protein>
    <submittedName>
        <fullName evidence="8">Osmoprotectant transport system permease protein</fullName>
    </submittedName>
</protein>
<evidence type="ECO:0000256" key="5">
    <source>
        <dbReference type="ARBA" id="ARBA00023136"/>
    </source>
</evidence>
<feature type="transmembrane region" description="Helical" evidence="6">
    <location>
        <begin position="28"/>
        <end position="47"/>
    </location>
</feature>
<comment type="similarity">
    <text evidence="6">Belongs to the binding-protein-dependent transport system permease family.</text>
</comment>
<dbReference type="InterPro" id="IPR000515">
    <property type="entry name" value="MetI-like"/>
</dbReference>
<feature type="transmembrane region" description="Helical" evidence="6">
    <location>
        <begin position="269"/>
        <end position="290"/>
    </location>
</feature>
<name>A0ABU2C8B8_9BURK</name>
<reference evidence="8 9" key="1">
    <citation type="submission" date="2023-07" db="EMBL/GenBank/DDBJ databases">
        <title>Sorghum-associated microbial communities from plants grown in Nebraska, USA.</title>
        <authorList>
            <person name="Schachtman D."/>
        </authorList>
    </citation>
    <scope>NUCLEOTIDE SEQUENCE [LARGE SCALE GENOMIC DNA]</scope>
    <source>
        <strain evidence="8 9">BE313</strain>
    </source>
</reference>
<feature type="domain" description="ABC transmembrane type-1" evidence="7">
    <location>
        <begin position="199"/>
        <end position="391"/>
    </location>
</feature>
<evidence type="ECO:0000256" key="1">
    <source>
        <dbReference type="ARBA" id="ARBA00004651"/>
    </source>
</evidence>
<dbReference type="EMBL" id="JAVDXT010000002">
    <property type="protein sequence ID" value="MDR7377580.1"/>
    <property type="molecule type" value="Genomic_DNA"/>
</dbReference>
<sequence length="402" mass="42185">MAQASPPLLAVAEAANSPDRPGWVRNRVLFSLVLLGLFVAFRLAFVTEAPNRLVSGVGIPLADILAGWRWLVLLPAALLASAVFLPPQRHVHGLVLLAAAASLFGWVWLAGEQARQAAATAESPLLRTSFGGGFWILVVLCALAAADALQRLKLNALAQTLAGVAVALPLLVLLLQGHLDALSLLKEYANRQDVFQSAWRRHVQIVLTTLVPTLLIGVPLGVAAFRRPRLAAPLFALLNLVQTVPSIALFGLLMAPLAMLAVWWPKAGISGIGLTPAVLALTLYSLLPIVHSTVTGLRQVPDAVVQAATGMGLTPRQIFWRVEVPLALPLLVAGIRTTTVQAVGLAVVAALIGAGGFGAIMFQGLLSSALDLVLLGVLPVVALAVLVDALFQSLSVFLTPTP</sequence>
<evidence type="ECO:0000256" key="6">
    <source>
        <dbReference type="RuleBase" id="RU363032"/>
    </source>
</evidence>
<evidence type="ECO:0000313" key="9">
    <source>
        <dbReference type="Proteomes" id="UP001180487"/>
    </source>
</evidence>
<dbReference type="RefSeq" id="WP_310373215.1">
    <property type="nucleotide sequence ID" value="NZ_JAVDXT010000002.1"/>
</dbReference>
<dbReference type="SUPFAM" id="SSF161098">
    <property type="entry name" value="MetI-like"/>
    <property type="match status" value="1"/>
</dbReference>
<evidence type="ECO:0000256" key="2">
    <source>
        <dbReference type="ARBA" id="ARBA00022448"/>
    </source>
</evidence>
<proteinExistence type="inferred from homology"/>
<evidence type="ECO:0000313" key="8">
    <source>
        <dbReference type="EMBL" id="MDR7377580.1"/>
    </source>
</evidence>
<accession>A0ABU2C8B8</accession>
<feature type="transmembrane region" description="Helical" evidence="6">
    <location>
        <begin position="369"/>
        <end position="391"/>
    </location>
</feature>
<feature type="transmembrane region" description="Helical" evidence="6">
    <location>
        <begin position="161"/>
        <end position="185"/>
    </location>
</feature>
<dbReference type="CDD" id="cd06261">
    <property type="entry name" value="TM_PBP2"/>
    <property type="match status" value="1"/>
</dbReference>
<dbReference type="InterPro" id="IPR051204">
    <property type="entry name" value="ABC_transp_perm/SBD"/>
</dbReference>
<dbReference type="Proteomes" id="UP001180487">
    <property type="component" value="Unassembled WGS sequence"/>
</dbReference>
<keyword evidence="5 6" id="KW-0472">Membrane</keyword>
<dbReference type="Pfam" id="PF00528">
    <property type="entry name" value="BPD_transp_1"/>
    <property type="match status" value="1"/>
</dbReference>
<dbReference type="InterPro" id="IPR035906">
    <property type="entry name" value="MetI-like_sf"/>
</dbReference>
<feature type="transmembrane region" description="Helical" evidence="6">
    <location>
        <begin position="67"/>
        <end position="85"/>
    </location>
</feature>
<feature type="transmembrane region" description="Helical" evidence="6">
    <location>
        <begin position="205"/>
        <end position="225"/>
    </location>
</feature>
<keyword evidence="2 6" id="KW-0813">Transport</keyword>
<dbReference type="Gene3D" id="1.10.3720.10">
    <property type="entry name" value="MetI-like"/>
    <property type="match status" value="1"/>
</dbReference>
<evidence type="ECO:0000256" key="3">
    <source>
        <dbReference type="ARBA" id="ARBA00022692"/>
    </source>
</evidence>
<gene>
    <name evidence="8" type="ORF">J2X19_002259</name>
</gene>
<keyword evidence="9" id="KW-1185">Reference proteome</keyword>
<organism evidence="8 9">
    <name type="scientific">Rhodoferax ferrireducens</name>
    <dbReference type="NCBI Taxonomy" id="192843"/>
    <lineage>
        <taxon>Bacteria</taxon>
        <taxon>Pseudomonadati</taxon>
        <taxon>Pseudomonadota</taxon>
        <taxon>Betaproteobacteria</taxon>
        <taxon>Burkholderiales</taxon>
        <taxon>Comamonadaceae</taxon>
        <taxon>Rhodoferax</taxon>
    </lineage>
</organism>
<keyword evidence="4 6" id="KW-1133">Transmembrane helix</keyword>
<evidence type="ECO:0000259" key="7">
    <source>
        <dbReference type="PROSITE" id="PS50928"/>
    </source>
</evidence>
<dbReference type="PROSITE" id="PS50928">
    <property type="entry name" value="ABC_TM1"/>
    <property type="match status" value="1"/>
</dbReference>